<dbReference type="GO" id="GO:0005509">
    <property type="term" value="F:calcium ion binding"/>
    <property type="evidence" value="ECO:0007669"/>
    <property type="project" value="InterPro"/>
</dbReference>
<dbReference type="InterPro" id="IPR002048">
    <property type="entry name" value="EF_hand_dom"/>
</dbReference>
<dbReference type="SUPFAM" id="SSF47473">
    <property type="entry name" value="EF-hand"/>
    <property type="match status" value="1"/>
</dbReference>
<dbReference type="PROSITE" id="PS50222">
    <property type="entry name" value="EF_HAND_2"/>
    <property type="match status" value="1"/>
</dbReference>
<accession>A0A5C7IBS7</accession>
<dbReference type="PROSITE" id="PS00018">
    <property type="entry name" value="EF_HAND_1"/>
    <property type="match status" value="1"/>
</dbReference>
<dbReference type="OrthoDB" id="1913958at2759"/>
<keyword evidence="4" id="KW-1185">Reference proteome</keyword>
<dbReference type="InterPro" id="IPR011992">
    <property type="entry name" value="EF-hand-dom_pair"/>
</dbReference>
<keyword evidence="1" id="KW-0106">Calcium</keyword>
<evidence type="ECO:0000313" key="4">
    <source>
        <dbReference type="Proteomes" id="UP000323000"/>
    </source>
</evidence>
<dbReference type="Pfam" id="PF00036">
    <property type="entry name" value="EF-hand_1"/>
    <property type="match status" value="1"/>
</dbReference>
<proteinExistence type="predicted"/>
<comment type="caution">
    <text evidence="3">The sequence shown here is derived from an EMBL/GenBank/DDBJ whole genome shotgun (WGS) entry which is preliminary data.</text>
</comment>
<organism evidence="3 4">
    <name type="scientific">Acer yangbiense</name>
    <dbReference type="NCBI Taxonomy" id="1000413"/>
    <lineage>
        <taxon>Eukaryota</taxon>
        <taxon>Viridiplantae</taxon>
        <taxon>Streptophyta</taxon>
        <taxon>Embryophyta</taxon>
        <taxon>Tracheophyta</taxon>
        <taxon>Spermatophyta</taxon>
        <taxon>Magnoliopsida</taxon>
        <taxon>eudicotyledons</taxon>
        <taxon>Gunneridae</taxon>
        <taxon>Pentapetalae</taxon>
        <taxon>rosids</taxon>
        <taxon>malvids</taxon>
        <taxon>Sapindales</taxon>
        <taxon>Sapindaceae</taxon>
        <taxon>Hippocastanoideae</taxon>
        <taxon>Acereae</taxon>
        <taxon>Acer</taxon>
    </lineage>
</organism>
<dbReference type="Proteomes" id="UP000323000">
    <property type="component" value="Chromosome 3"/>
</dbReference>
<dbReference type="PANTHER" id="PTHR31972">
    <property type="entry name" value="EXPRESSED PROTEIN"/>
    <property type="match status" value="1"/>
</dbReference>
<feature type="domain" description="EF-hand" evidence="2">
    <location>
        <begin position="64"/>
        <end position="99"/>
    </location>
</feature>
<name>A0A5C7IBS7_9ROSI</name>
<protein>
    <recommendedName>
        <fullName evidence="2">EF-hand domain-containing protein</fullName>
    </recommendedName>
</protein>
<dbReference type="PANTHER" id="PTHR31972:SF6">
    <property type="entry name" value="DUF868 DOMAIN-CONTAINING PROTEIN"/>
    <property type="match status" value="1"/>
</dbReference>
<dbReference type="SMART" id="SM00054">
    <property type="entry name" value="EFh"/>
    <property type="match status" value="1"/>
</dbReference>
<evidence type="ECO:0000256" key="1">
    <source>
        <dbReference type="ARBA" id="ARBA00022837"/>
    </source>
</evidence>
<dbReference type="InterPro" id="IPR008586">
    <property type="entry name" value="DUF868_pln"/>
</dbReference>
<dbReference type="AlphaFoldDB" id="A0A5C7IBS7"/>
<dbReference type="Gene3D" id="1.10.238.10">
    <property type="entry name" value="EF-hand"/>
    <property type="match status" value="1"/>
</dbReference>
<dbReference type="InterPro" id="IPR018247">
    <property type="entry name" value="EF_Hand_1_Ca_BS"/>
</dbReference>
<dbReference type="Pfam" id="PF05910">
    <property type="entry name" value="DUF868"/>
    <property type="match status" value="1"/>
</dbReference>
<gene>
    <name evidence="3" type="ORF">EZV62_007151</name>
</gene>
<evidence type="ECO:0000313" key="3">
    <source>
        <dbReference type="EMBL" id="TXG65876.1"/>
    </source>
</evidence>
<sequence>MSVGLLTGSTLMKFIENKDAFENCVNEYFKRVDASGKEGISRDMLCKGFGGFFVPESEPQSKEEIERVCDTVFERFDKDRNGKIDHGEFRSLLREIMLAMAQGLGNTVVLVYLDRDGLLSRAIKHESAREKNRPGSKSIYLTHHRYQRIKLYWDFTRVEFSKNSAEPESCFYVAISCNAKLEFFLGDLQDELTKRSGLVMTRQVSEPSLLSRREHVFGRKSYMSRAQFLGSKHEIGVECNGGVLKVKVDGQTSLVIKRLAWKFRGHERIYIDGIEVEFFWDVFNWVNNNNINGADSDHHHQKGVNQDDHHGNGHGVFIFQVGDGGVWPEMVGPEKRLMKKSLSSVGSTSTVSLPSLSPSCSSVLQWAEESSDGGRSSCSSSTKSCGSNGGFSLLLYAWRKD</sequence>
<reference evidence="4" key="1">
    <citation type="journal article" date="2019" name="Gigascience">
        <title>De novo genome assembly of the endangered Acer yangbiense, a plant species with extremely small populations endemic to Yunnan Province, China.</title>
        <authorList>
            <person name="Yang J."/>
            <person name="Wariss H.M."/>
            <person name="Tao L."/>
            <person name="Zhang R."/>
            <person name="Yun Q."/>
            <person name="Hollingsworth P."/>
            <person name="Dao Z."/>
            <person name="Luo G."/>
            <person name="Guo H."/>
            <person name="Ma Y."/>
            <person name="Sun W."/>
        </authorList>
    </citation>
    <scope>NUCLEOTIDE SEQUENCE [LARGE SCALE GENOMIC DNA]</scope>
    <source>
        <strain evidence="4">cv. Malutang</strain>
    </source>
</reference>
<evidence type="ECO:0000259" key="2">
    <source>
        <dbReference type="PROSITE" id="PS50222"/>
    </source>
</evidence>
<dbReference type="EMBL" id="VAHF01000003">
    <property type="protein sequence ID" value="TXG65876.1"/>
    <property type="molecule type" value="Genomic_DNA"/>
</dbReference>